<dbReference type="Gene3D" id="2.160.20.10">
    <property type="entry name" value="Single-stranded right-handed beta-helix, Pectin lyase-like"/>
    <property type="match status" value="2"/>
</dbReference>
<comment type="caution">
    <text evidence="8">The sequence shown here is derived from an EMBL/GenBank/DDBJ whole genome shotgun (WGS) entry which is preliminary data.</text>
</comment>
<evidence type="ECO:0000256" key="3">
    <source>
        <dbReference type="ARBA" id="ARBA00004613"/>
    </source>
</evidence>
<dbReference type="NCBIfam" id="TIGR01376">
    <property type="entry name" value="POMP_repeat"/>
    <property type="match status" value="5"/>
</dbReference>
<dbReference type="SUPFAM" id="SSF51126">
    <property type="entry name" value="Pectin lyase-like"/>
    <property type="match status" value="15"/>
</dbReference>
<reference evidence="8 9" key="1">
    <citation type="submission" date="2024-04" db="EMBL/GenBank/DDBJ databases">
        <title>Tritrichomonas musculus Genome.</title>
        <authorList>
            <person name="Alves-Ferreira E."/>
            <person name="Grigg M."/>
            <person name="Lorenzi H."/>
            <person name="Galac M."/>
        </authorList>
    </citation>
    <scope>NUCLEOTIDE SEQUENCE [LARGE SCALE GENOMIC DNA]</scope>
    <source>
        <strain evidence="8 9">EAF2021</strain>
    </source>
</reference>
<keyword evidence="4" id="KW-0964">Secreted</keyword>
<dbReference type="PANTHER" id="PTHR11319:SF35">
    <property type="entry name" value="OUTER MEMBRANE PROTEIN PMPC-RELATED"/>
    <property type="match status" value="1"/>
</dbReference>
<dbReference type="Proteomes" id="UP001470230">
    <property type="component" value="Unassembled WGS sequence"/>
</dbReference>
<evidence type="ECO:0000256" key="2">
    <source>
        <dbReference type="ARBA" id="ARBA00004442"/>
    </source>
</evidence>
<accession>A0ABR2I884</accession>
<dbReference type="SMART" id="SM00710">
    <property type="entry name" value="PbH1"/>
    <property type="match status" value="42"/>
</dbReference>
<evidence type="ECO:0000313" key="8">
    <source>
        <dbReference type="EMBL" id="KAK8858363.1"/>
    </source>
</evidence>
<dbReference type="PANTHER" id="PTHR11319">
    <property type="entry name" value="G PROTEIN-COUPLED RECEPTOR-RELATED"/>
    <property type="match status" value="1"/>
</dbReference>
<evidence type="ECO:0000256" key="5">
    <source>
        <dbReference type="ARBA" id="ARBA00022729"/>
    </source>
</evidence>
<keyword evidence="6" id="KW-0472">Membrane</keyword>
<name>A0ABR2I884_9EUKA</name>
<keyword evidence="9" id="KW-1185">Reference proteome</keyword>
<proteinExistence type="predicted"/>
<dbReference type="InterPro" id="IPR011050">
    <property type="entry name" value="Pectin_lyase_fold/virulence"/>
</dbReference>
<evidence type="ECO:0000256" key="6">
    <source>
        <dbReference type="ARBA" id="ARBA00023136"/>
    </source>
</evidence>
<dbReference type="Pfam" id="PF02415">
    <property type="entry name" value="Chlam_PMP"/>
    <property type="match status" value="8"/>
</dbReference>
<evidence type="ECO:0000256" key="7">
    <source>
        <dbReference type="ARBA" id="ARBA00023237"/>
    </source>
</evidence>
<gene>
    <name evidence="8" type="ORF">M9Y10_013465</name>
</gene>
<feature type="non-terminal residue" evidence="8">
    <location>
        <position position="3080"/>
    </location>
</feature>
<dbReference type="InterPro" id="IPR003368">
    <property type="entry name" value="POMP_repeat"/>
</dbReference>
<protein>
    <recommendedName>
        <fullName evidence="10">Right handed beta helix domain-containing protein</fullName>
    </recommendedName>
</protein>
<organism evidence="8 9">
    <name type="scientific">Tritrichomonas musculus</name>
    <dbReference type="NCBI Taxonomy" id="1915356"/>
    <lineage>
        <taxon>Eukaryota</taxon>
        <taxon>Metamonada</taxon>
        <taxon>Parabasalia</taxon>
        <taxon>Tritrichomonadida</taxon>
        <taxon>Tritrichomonadidae</taxon>
        <taxon>Tritrichomonas</taxon>
    </lineage>
</organism>
<comment type="subcellular location">
    <subcellularLocation>
        <location evidence="1">Cell envelope</location>
    </subcellularLocation>
    <subcellularLocation>
        <location evidence="2">Cell outer membrane</location>
    </subcellularLocation>
    <subcellularLocation>
        <location evidence="3">Secreted</location>
    </subcellularLocation>
</comment>
<evidence type="ECO:0000256" key="4">
    <source>
        <dbReference type="ARBA" id="ARBA00022525"/>
    </source>
</evidence>
<keyword evidence="5" id="KW-0732">Signal</keyword>
<keyword evidence="7" id="KW-0998">Cell outer membrane</keyword>
<dbReference type="InterPro" id="IPR012334">
    <property type="entry name" value="Pectin_lyas_fold"/>
</dbReference>
<dbReference type="EMBL" id="JAPFFF010000019">
    <property type="protein sequence ID" value="KAK8858363.1"/>
    <property type="molecule type" value="Genomic_DNA"/>
</dbReference>
<sequence length="3080" mass="339054">MILFSFILLFSVNSFRIFDENIAKSKKISKRIIAKGPNFLNTNLTYNNFSYNDMAFAPADLGKYTFSNCFFEYNNGEGNEPGSIHLSGESSLSISDCSFIHNTGQFLGGAILLEINEFDIQYSKFIENECTTTNILGGCGGSIFILKLGDTQVIKSCLFQGNRATTSGGAIHVWYNNTQPQDPGFKDALNVTDCQFLVCTADTGGAIYTGSINPSLSNKDGDMSIEGCLFNKCHSKVGGAIHFSDGDFYSDQQKIIFKCTFDDNTAESKGSCIDSMAFEITLDNCTFKNNQWISTSQNCKSFLSIVMDEEKKVPIINKVIFEENSGSTIDITVQDGSLNFTECEFRDYTSGIAFDSSKINSISTSFTKCNFTNLFGDDDTLFPISLTFGEFIFDGCILENNKHGTIKISGIKVTFKRCSFQYNKVAKSGASIYIGSSSKLINITNCNFCSNYAEQFGGSIFSQKINEIFISSCSFIANKADINGGALYLDALKSDIENCNFDLNDAYNPLDDATVGFSRGGSLYMKFYGNSRLSEGCTFTSSRAKTSGGALYVQYQVVGKDNIFEVIRCTFKNCSTEYQGGAISSGIEGDQGSKFDGDMLISLCEFENCNAELGGAIFFNDGTTENKETKYVTECTFTGCYATGKKGQGYAIFGHSYQINATSNTFKKITNNQQPNNEIHTVIYIEMEEEEVTPTLDLLTFEELQGVSALTLKINSYAKLNNLKFKNINNSIAPCINLDNWATTENVVFNDCEFSNITNARCVCMKTNTNKNFVTTFYNCSFHDNKIDDENVGNGSCILCQNQANVGIINCNFTKNTAVQNGGAIYAETNSIEISQSRFNQCCASYIKGKGGAVYLKQTTGEIPEFCSFNHFTDCDAGYSGGAIFVFCIDEGEGGGFDAKMDNLEMTISCCNFTNCHTKVEGGAISSGELNSEGKPIGDNDMTISDCDFTKCYSNKGGALYFQDGTKSGDEETLIQRCTFINCFAIDESREGFAIYCRSYKINITECNFKEHECQAQNVNNRCIVFVATNENGVAPILKNLTFKDNKGVSGLVIQSKERPTIIGLVFDNIQGLPCINLDNWDTKEGVNIQNSIFSNINDARCIFTSKGTNKFPVTIESCQFINNHIKCYPDDDSLIHSGCGASIMCQNRKDDDEQVYIENCNFTNNVADLYGGAIYAETNTIDLNGCRFELCSSAPESAIGRGGAVYMTQESGESFEQINLNTFIHCSASHSGGALFLFCREAKTKRIKENNKLTHKDDQSYMIFIAGSTFINCSSKFEGGAISSGLYNEETNEIEGDNDMQISGCKFKECKSDKGGALFFQDGTKDGDEDTSIASCNFTNCYASGHEGYAIYCRSYRITITECGFREHKQGTNVQKACIVYVETDETEIAPEINLLTFEYNKGVSGLVVKTAKSTTIEGLTFNNIQGNSPCLNFYNWNSKGNVFIKNSRFTNIEDARCISIKTPLNFTVYLDFCEFTDTSIKKSGTVPGSQVDEDSGRGGSILIKNQERDRLYIQHCEFTRNTAEADGGAIYAESSAIILENNIFTECSALPSTDEEGRGGALYIKQTGKSYEELRNNTFINCSAGHSGGGIFAFCLDKTQSSIRESDERAYAIIIENSNFTNCKSVIEGGAISSGLKENGKIQGDNDMEVLESYFTRCESGKGGALFFQDGKKEGDEETVIENSHFYECYANGTEHEGYAISCRSYQITVKNCDFHDHHSNDGIAQYGTRDCVVYVETNEEEVQPTISGLTFENNNAVSGLIVNVSSKNQVVVSGLKFINIQGEACINLDLWDAKTHVRIENSEFNNVHNSRCILASNKDHSVKVTLFRCQFENNSLENIGTTGKNILPFGSSIYLQGRAEATISQCNFTNNTASLCGGAIYAETQSVALNVNRFVKCSSSGTKENHGGYGGAVYLNQQSEEVMIKENYELLSGNTFIDCHSTISGGAIFVQCYDEFNRKRSIRDIDDEDHKFVVVISSSIFTDCSSGVEGGAIGSGRLGEGIGGEQTMIGTNDMKISDCNFTRCESGKGGALYFQDGTKEGDEETVIENSHFYECYANGTEHEGYAISCRSYQITVKNCDFHDHHSNGIAQHGTRDCVVYVETNEEEVQPTISGLTFENNNAVSGLAVNVSSGQNIEITELHFNHIQGDEPCINLDLWQSNKFITILDSTFSNVQNARCIMTKQSEHHLKIKFTKCKFENNAFTNTYPSTDFILPYGSSIYLQGEAEIIIDHCNFTNNTAVCGGGAIYAETQSIELSSNRFVDCSVSGQGNQGYGGAVFLNQELEGESEEEENYERVTGNIFINCHSSISGGAIYVHCHDEKHKRSIRDIDDENHKFVVVIEMSNFTDCSSGVEGGAICSGKPEESFEGEVSTTAVGTNDMKIAYCYFTRCESGKGGALYFQDGTKEGDEETVIENSHFYECYANGTEHEGYAISCRSYQITVKNCDFHDHHSNDGIAQYGTRDCVVYVETNEEEVQPTISGLTFENNNAVSGLIVNVSSKNQVVVSGLKFINIQGEACINLDLWDAKTHVRIENSEFNNVHNSRCILASNKDHSVKVTLFRCQFENNSLENIGTTGKNILPFGSSIYLQGRAEATISQCNFTNNTASLCGGAIYAETQSVALNVNRFVKCSSSGTKENHGGYGGAVYLNQQSEEVMIEENYELLSGNTFIDCHSTISGGAIFVQCYDEFNRKRSIRDIDDEDHKFVVVISSSIFTDCSSGVEGGAIGSGRLGEGIGGEQTMIGTNDMKISDCNFTRCESGKGGALYFQDGTKEGDEETVIENSHFYECYANGTEHEGYAISCRSYQITVKNCDFHDHHSNGIAQHGTRDCVVYVETNEEEVQPTISGLTFENNNAVSGLAVNVSSGQNIEITELHFNHIQGDEPCINLDLWQSNKFITILDSTFSNVQNARCIMTKQSEHHLKIKFTKCKFENNAFTNTYPSTDFILPYGSSIYLQGEAEIIIDHCNFTNNTAVCGGGAIYAETQSIELSSNRFVDCSVSGQGNQGYGGAVFLNQELEGESEEEENYERVTGNIFINCHSSISGGAIYVHCHDEKHKRSIRDIDDENHKFVVVIEM</sequence>
<evidence type="ECO:0000313" key="9">
    <source>
        <dbReference type="Proteomes" id="UP001470230"/>
    </source>
</evidence>
<evidence type="ECO:0008006" key="10">
    <source>
        <dbReference type="Google" id="ProtNLM"/>
    </source>
</evidence>
<evidence type="ECO:0000256" key="1">
    <source>
        <dbReference type="ARBA" id="ARBA00004196"/>
    </source>
</evidence>
<dbReference type="InterPro" id="IPR006626">
    <property type="entry name" value="PbH1"/>
</dbReference>